<dbReference type="PANTHER" id="PTHR11079">
    <property type="entry name" value="CYTOSINE DEAMINASE FAMILY MEMBER"/>
    <property type="match status" value="1"/>
</dbReference>
<keyword evidence="5 8" id="KW-0378">Hydrolase</keyword>
<dbReference type="InterPro" id="IPR002125">
    <property type="entry name" value="CMP_dCMP_dom"/>
</dbReference>
<evidence type="ECO:0000256" key="7">
    <source>
        <dbReference type="ARBA" id="ARBA00048045"/>
    </source>
</evidence>
<dbReference type="EMBL" id="NSKB01000005">
    <property type="protein sequence ID" value="PAU76320.1"/>
    <property type="molecule type" value="Genomic_DNA"/>
</dbReference>
<keyword evidence="6 8" id="KW-0862">Zinc</keyword>
<dbReference type="InterPro" id="IPR016193">
    <property type="entry name" value="Cytidine_deaminase-like"/>
</dbReference>
<dbReference type="GO" id="GO:0008270">
    <property type="term" value="F:zinc ion binding"/>
    <property type="evidence" value="ECO:0007669"/>
    <property type="project" value="UniProtKB-UniRule"/>
</dbReference>
<dbReference type="GO" id="GO:0002100">
    <property type="term" value="P:tRNA wobble adenosine to inosine editing"/>
    <property type="evidence" value="ECO:0007669"/>
    <property type="project" value="UniProtKB-UniRule"/>
</dbReference>
<dbReference type="AlphaFoldDB" id="A0A2A2EUS9"/>
<dbReference type="HAMAP" id="MF_00972">
    <property type="entry name" value="tRNA_aden_deaminase"/>
    <property type="match status" value="1"/>
</dbReference>
<comment type="catalytic activity">
    <reaction evidence="7 8">
        <text>adenosine(34) in tRNA + H2O + H(+) = inosine(34) in tRNA + NH4(+)</text>
        <dbReference type="Rhea" id="RHEA:43168"/>
        <dbReference type="Rhea" id="RHEA-COMP:10373"/>
        <dbReference type="Rhea" id="RHEA-COMP:10374"/>
        <dbReference type="ChEBI" id="CHEBI:15377"/>
        <dbReference type="ChEBI" id="CHEBI:15378"/>
        <dbReference type="ChEBI" id="CHEBI:28938"/>
        <dbReference type="ChEBI" id="CHEBI:74411"/>
        <dbReference type="ChEBI" id="CHEBI:82852"/>
        <dbReference type="EC" id="3.5.4.33"/>
    </reaction>
</comment>
<keyword evidence="4 8" id="KW-0479">Metal-binding</keyword>
<evidence type="ECO:0000313" key="11">
    <source>
        <dbReference type="Proteomes" id="UP000217771"/>
    </source>
</evidence>
<dbReference type="Pfam" id="PF00383">
    <property type="entry name" value="dCMP_cyt_deam_1"/>
    <property type="match status" value="1"/>
</dbReference>
<evidence type="ECO:0000256" key="1">
    <source>
        <dbReference type="ARBA" id="ARBA00010669"/>
    </source>
</evidence>
<dbReference type="OrthoDB" id="9802676at2"/>
<accession>A0A2A2EUS9</accession>
<feature type="domain" description="CMP/dCMP-type deaminase" evidence="9">
    <location>
        <begin position="2"/>
        <end position="130"/>
    </location>
</feature>
<evidence type="ECO:0000256" key="2">
    <source>
        <dbReference type="ARBA" id="ARBA00011738"/>
    </source>
</evidence>
<organism evidence="10 11">
    <name type="scientific">Halomonas salipaludis</name>
    <dbReference type="NCBI Taxonomy" id="2032625"/>
    <lineage>
        <taxon>Bacteria</taxon>
        <taxon>Pseudomonadati</taxon>
        <taxon>Pseudomonadota</taxon>
        <taxon>Gammaproteobacteria</taxon>
        <taxon>Oceanospirillales</taxon>
        <taxon>Halomonadaceae</taxon>
        <taxon>Halomonas</taxon>
    </lineage>
</organism>
<evidence type="ECO:0000256" key="4">
    <source>
        <dbReference type="ARBA" id="ARBA00022723"/>
    </source>
</evidence>
<dbReference type="EC" id="3.5.4.33" evidence="8"/>
<feature type="binding site" evidence="8">
    <location>
        <position position="54"/>
    </location>
    <ligand>
        <name>Zn(2+)</name>
        <dbReference type="ChEBI" id="CHEBI:29105"/>
        <note>catalytic</note>
    </ligand>
</feature>
<dbReference type="PROSITE" id="PS00903">
    <property type="entry name" value="CYT_DCMP_DEAMINASES_1"/>
    <property type="match status" value="1"/>
</dbReference>
<feature type="binding site" evidence="8">
    <location>
        <position position="87"/>
    </location>
    <ligand>
        <name>Zn(2+)</name>
        <dbReference type="ChEBI" id="CHEBI:29105"/>
        <note>catalytic</note>
    </ligand>
</feature>
<name>A0A2A2EUS9_9GAMM</name>
<dbReference type="InterPro" id="IPR016192">
    <property type="entry name" value="APOBEC/CMP_deaminase_Zn-bd"/>
</dbReference>
<comment type="subunit">
    <text evidence="2 8">Homodimer.</text>
</comment>
<evidence type="ECO:0000256" key="3">
    <source>
        <dbReference type="ARBA" id="ARBA00022694"/>
    </source>
</evidence>
<gene>
    <name evidence="8" type="primary">tadA</name>
    <name evidence="10" type="ORF">CK498_14820</name>
</gene>
<evidence type="ECO:0000256" key="6">
    <source>
        <dbReference type="ARBA" id="ARBA00022833"/>
    </source>
</evidence>
<protein>
    <recommendedName>
        <fullName evidence="8">tRNA-specific adenosine deaminase</fullName>
        <ecNumber evidence="8">3.5.4.33</ecNumber>
    </recommendedName>
</protein>
<feature type="active site" description="Proton donor" evidence="8">
    <location>
        <position position="56"/>
    </location>
</feature>
<evidence type="ECO:0000256" key="5">
    <source>
        <dbReference type="ARBA" id="ARBA00022801"/>
    </source>
</evidence>
<dbReference type="PANTHER" id="PTHR11079:SF202">
    <property type="entry name" value="TRNA-SPECIFIC ADENOSINE DEAMINASE"/>
    <property type="match status" value="1"/>
</dbReference>
<comment type="similarity">
    <text evidence="1">Belongs to the cytidine and deoxycytidylate deaminase family. ADAT2 subfamily.</text>
</comment>
<evidence type="ECO:0000256" key="8">
    <source>
        <dbReference type="HAMAP-Rule" id="MF_00972"/>
    </source>
</evidence>
<evidence type="ECO:0000313" key="10">
    <source>
        <dbReference type="EMBL" id="PAU76320.1"/>
    </source>
</evidence>
<reference evidence="10 11" key="1">
    <citation type="submission" date="2017-08" db="EMBL/GenBank/DDBJ databases">
        <title>Halomonas alkalisoli sp. nov., isolated from saline alkaline soil.</title>
        <authorList>
            <person name="Wang D."/>
            <person name="Zhang G."/>
        </authorList>
    </citation>
    <scope>NUCLEOTIDE SEQUENCE [LARGE SCALE GENOMIC DNA]</scope>
    <source>
        <strain evidence="10 11">WRN001</strain>
    </source>
</reference>
<dbReference type="PROSITE" id="PS51747">
    <property type="entry name" value="CYT_DCMP_DEAMINASES_2"/>
    <property type="match status" value="1"/>
</dbReference>
<evidence type="ECO:0000259" key="9">
    <source>
        <dbReference type="PROSITE" id="PS51747"/>
    </source>
</evidence>
<dbReference type="RefSeq" id="WP_095621783.1">
    <property type="nucleotide sequence ID" value="NZ_NSKB01000005.1"/>
</dbReference>
<proteinExistence type="inferred from homology"/>
<dbReference type="InterPro" id="IPR028883">
    <property type="entry name" value="tRNA_aden_deaminase"/>
</dbReference>
<comment type="cofactor">
    <cofactor evidence="8">
        <name>Zn(2+)</name>
        <dbReference type="ChEBI" id="CHEBI:29105"/>
    </cofactor>
    <text evidence="8">Binds 1 zinc ion per subunit.</text>
</comment>
<dbReference type="NCBIfam" id="NF008113">
    <property type="entry name" value="PRK10860.1"/>
    <property type="match status" value="1"/>
</dbReference>
<sequence length="155" mass="16657">MRSDDFYMHRALDQARLALAAGEVPVGAVVVDPAGEIIGAGFNAPIAEHDPSAHAEVQALRAACARLGNYRLDGCTIYVTLEPCMMCSGALIHARLARLVYGAAEPKTGMVESRANLFAQPWHNHCVEVEGGRLAAQAKRLLREFFAARRDAADG</sequence>
<comment type="function">
    <text evidence="8">Catalyzes the deamination of adenosine to inosine at the wobble position 34 of tRNA(Arg2).</text>
</comment>
<dbReference type="GO" id="GO:0052717">
    <property type="term" value="F:tRNA-specific adenosine-34 deaminase activity"/>
    <property type="evidence" value="ECO:0007669"/>
    <property type="project" value="UniProtKB-UniRule"/>
</dbReference>
<keyword evidence="11" id="KW-1185">Reference proteome</keyword>
<dbReference type="Gene3D" id="3.40.140.10">
    <property type="entry name" value="Cytidine Deaminase, domain 2"/>
    <property type="match status" value="1"/>
</dbReference>
<dbReference type="SUPFAM" id="SSF53927">
    <property type="entry name" value="Cytidine deaminase-like"/>
    <property type="match status" value="1"/>
</dbReference>
<dbReference type="Proteomes" id="UP000217771">
    <property type="component" value="Unassembled WGS sequence"/>
</dbReference>
<keyword evidence="3 8" id="KW-0819">tRNA processing</keyword>
<feature type="binding site" evidence="8">
    <location>
        <position position="84"/>
    </location>
    <ligand>
        <name>Zn(2+)</name>
        <dbReference type="ChEBI" id="CHEBI:29105"/>
        <note>catalytic</note>
    </ligand>
</feature>
<comment type="caution">
    <text evidence="10">The sequence shown here is derived from an EMBL/GenBank/DDBJ whole genome shotgun (WGS) entry which is preliminary data.</text>
</comment>
<dbReference type="CDD" id="cd01285">
    <property type="entry name" value="nucleoside_deaminase"/>
    <property type="match status" value="1"/>
</dbReference>